<dbReference type="RefSeq" id="WP_285981548.1">
    <property type="nucleotide sequence ID" value="NZ_JASVDS010000001.1"/>
</dbReference>
<gene>
    <name evidence="1" type="ORF">QRD43_02245</name>
</gene>
<evidence type="ECO:0000313" key="1">
    <source>
        <dbReference type="EMBL" id="MDL5030713.1"/>
    </source>
</evidence>
<dbReference type="EMBL" id="JASVDS010000001">
    <property type="protein sequence ID" value="MDL5030713.1"/>
    <property type="molecule type" value="Genomic_DNA"/>
</dbReference>
<keyword evidence="2" id="KW-1185">Reference proteome</keyword>
<name>A0ABT7LCW5_9BURK</name>
<accession>A0ABT7LCW5</accession>
<organism evidence="1 2">
    <name type="scientific">Roseateles subflavus</name>
    <dbReference type="NCBI Taxonomy" id="3053353"/>
    <lineage>
        <taxon>Bacteria</taxon>
        <taxon>Pseudomonadati</taxon>
        <taxon>Pseudomonadota</taxon>
        <taxon>Betaproteobacteria</taxon>
        <taxon>Burkholderiales</taxon>
        <taxon>Sphaerotilaceae</taxon>
        <taxon>Roseateles</taxon>
    </lineage>
</organism>
<reference evidence="1 2" key="1">
    <citation type="submission" date="2023-06" db="EMBL/GenBank/DDBJ databases">
        <title>Pelomonas sp. APW6 16S ribosomal RNA gene genome sequencing and assembly.</title>
        <authorList>
            <person name="Woo H."/>
        </authorList>
    </citation>
    <scope>NUCLEOTIDE SEQUENCE [LARGE SCALE GENOMIC DNA]</scope>
    <source>
        <strain evidence="1 2">APW6</strain>
    </source>
</reference>
<sequence>MCRWTWWGDKSLQTSRLPFSMVMQWTVEKPGATLRAPDGSSVTVISYDGARGVAELGIPGRPMARQAFTSADLQAALKRWTYGAGSCVRPGPGTGAAMPLAP</sequence>
<protein>
    <submittedName>
        <fullName evidence="1">Uncharacterized protein</fullName>
    </submittedName>
</protein>
<proteinExistence type="predicted"/>
<dbReference type="Proteomes" id="UP001238603">
    <property type="component" value="Unassembled WGS sequence"/>
</dbReference>
<comment type="caution">
    <text evidence="1">The sequence shown here is derived from an EMBL/GenBank/DDBJ whole genome shotgun (WGS) entry which is preliminary data.</text>
</comment>
<evidence type="ECO:0000313" key="2">
    <source>
        <dbReference type="Proteomes" id="UP001238603"/>
    </source>
</evidence>